<dbReference type="Pfam" id="PF13426">
    <property type="entry name" value="PAS_9"/>
    <property type="match status" value="1"/>
</dbReference>
<comment type="caution">
    <text evidence="7">The sequence shown here is derived from an EMBL/GenBank/DDBJ whole genome shotgun (WGS) entry which is preliminary data.</text>
</comment>
<dbReference type="EMBL" id="BATI01000028">
    <property type="protein sequence ID" value="GAD63743.1"/>
    <property type="molecule type" value="Genomic_DNA"/>
</dbReference>
<dbReference type="InterPro" id="IPR001610">
    <property type="entry name" value="PAC"/>
</dbReference>
<dbReference type="PROSITE" id="PS50112">
    <property type="entry name" value="PAS"/>
    <property type="match status" value="2"/>
</dbReference>
<dbReference type="SMART" id="SM00388">
    <property type="entry name" value="HisKA"/>
    <property type="match status" value="1"/>
</dbReference>
<dbReference type="InterPro" id="IPR000700">
    <property type="entry name" value="PAS-assoc_C"/>
</dbReference>
<evidence type="ECO:0000259" key="4">
    <source>
        <dbReference type="PROSITE" id="PS50109"/>
    </source>
</evidence>
<dbReference type="SUPFAM" id="SSF55874">
    <property type="entry name" value="ATPase domain of HSP90 chaperone/DNA topoisomerase II/histidine kinase"/>
    <property type="match status" value="1"/>
</dbReference>
<keyword evidence="8" id="KW-1185">Reference proteome</keyword>
<dbReference type="EC" id="2.7.13.3" evidence="2"/>
<dbReference type="STRING" id="43263.A0T30_05035"/>
<organism evidence="7 8">
    <name type="scientific">Aquipseudomonas alcaligenes (strain ATCC 14909 / DSM 50342 / CCUG 1425 / JCM 20561 / NBRC 14159 / NCIMB 9945 / NCTC 10367 / 1577)</name>
    <name type="common">Pseudomonas alcaligenes</name>
    <dbReference type="NCBI Taxonomy" id="1215092"/>
    <lineage>
        <taxon>Bacteria</taxon>
        <taxon>Pseudomonadati</taxon>
        <taxon>Pseudomonadota</taxon>
        <taxon>Gammaproteobacteria</taxon>
        <taxon>Pseudomonadales</taxon>
        <taxon>Pseudomonadaceae</taxon>
        <taxon>Aquipseudomonas</taxon>
    </lineage>
</organism>
<dbReference type="InterPro" id="IPR013655">
    <property type="entry name" value="PAS_fold_3"/>
</dbReference>
<dbReference type="InterPro" id="IPR000014">
    <property type="entry name" value="PAS"/>
</dbReference>
<dbReference type="CDD" id="cd00082">
    <property type="entry name" value="HisKA"/>
    <property type="match status" value="1"/>
</dbReference>
<dbReference type="InterPro" id="IPR005467">
    <property type="entry name" value="His_kinase_dom"/>
</dbReference>
<dbReference type="InterPro" id="IPR003661">
    <property type="entry name" value="HisK_dim/P_dom"/>
</dbReference>
<feature type="domain" description="PAS" evidence="5">
    <location>
        <begin position="391"/>
        <end position="429"/>
    </location>
</feature>
<keyword evidence="7" id="KW-0418">Kinase</keyword>
<dbReference type="Pfam" id="PF00512">
    <property type="entry name" value="HisKA"/>
    <property type="match status" value="1"/>
</dbReference>
<evidence type="ECO:0000259" key="5">
    <source>
        <dbReference type="PROSITE" id="PS50112"/>
    </source>
</evidence>
<dbReference type="SUPFAM" id="SSF47384">
    <property type="entry name" value="Homodimeric domain of signal transducing histidine kinase"/>
    <property type="match status" value="1"/>
</dbReference>
<dbReference type="InterPro" id="IPR036097">
    <property type="entry name" value="HisK_dim/P_sf"/>
</dbReference>
<dbReference type="Pfam" id="PF08447">
    <property type="entry name" value="PAS_3"/>
    <property type="match status" value="1"/>
</dbReference>
<dbReference type="eggNOG" id="COG4191">
    <property type="taxonomic scope" value="Bacteria"/>
</dbReference>
<dbReference type="Proteomes" id="UP000016560">
    <property type="component" value="Unassembled WGS sequence"/>
</dbReference>
<keyword evidence="3" id="KW-0597">Phosphoprotein</keyword>
<dbReference type="InterPro" id="IPR035965">
    <property type="entry name" value="PAS-like_dom_sf"/>
</dbReference>
<dbReference type="PROSITE" id="PS50109">
    <property type="entry name" value="HIS_KIN"/>
    <property type="match status" value="1"/>
</dbReference>
<evidence type="ECO:0000313" key="7">
    <source>
        <dbReference type="EMBL" id="GAD63743.1"/>
    </source>
</evidence>
<proteinExistence type="predicted"/>
<name>U3BA96_AQUA1</name>
<dbReference type="Gene3D" id="1.10.287.130">
    <property type="match status" value="1"/>
</dbReference>
<dbReference type="RefSeq" id="WP_021701828.1">
    <property type="nucleotide sequence ID" value="NZ_BATI01000028.1"/>
</dbReference>
<evidence type="ECO:0000256" key="3">
    <source>
        <dbReference type="ARBA" id="ARBA00022553"/>
    </source>
</evidence>
<gene>
    <name evidence="7" type="ORF">PA6_028_00580</name>
</gene>
<dbReference type="SMART" id="SM00387">
    <property type="entry name" value="HATPase_c"/>
    <property type="match status" value="1"/>
</dbReference>
<reference evidence="7" key="1">
    <citation type="submission" date="2024-09" db="EMBL/GenBank/DDBJ databases">
        <title>Whole genome shotgun sequence of Pseudomonas alcaligenes NBRC 14159.</title>
        <authorList>
            <person name="Yoshida I."/>
            <person name="Hosoyama A."/>
            <person name="Tsuchikane K."/>
            <person name="Noguchi M."/>
            <person name="Hirakata S."/>
            <person name="Ando Y."/>
            <person name="Ohji S."/>
            <person name="Yamazoe A."/>
            <person name="Yamazaki S."/>
            <person name="Fujita N."/>
        </authorList>
    </citation>
    <scope>NUCLEOTIDE SEQUENCE</scope>
    <source>
        <strain evidence="7">NBRC 14159</strain>
    </source>
</reference>
<protein>
    <recommendedName>
        <fullName evidence="2">histidine kinase</fullName>
        <ecNumber evidence="2">2.7.13.3</ecNumber>
    </recommendedName>
</protein>
<evidence type="ECO:0000256" key="2">
    <source>
        <dbReference type="ARBA" id="ARBA00012438"/>
    </source>
</evidence>
<feature type="domain" description="Histidine kinase" evidence="4">
    <location>
        <begin position="534"/>
        <end position="753"/>
    </location>
</feature>
<evidence type="ECO:0000256" key="1">
    <source>
        <dbReference type="ARBA" id="ARBA00000085"/>
    </source>
</evidence>
<dbReference type="eggNOG" id="COG2202">
    <property type="taxonomic scope" value="Bacteria"/>
</dbReference>
<dbReference type="GO" id="GO:0000155">
    <property type="term" value="F:phosphorelay sensor kinase activity"/>
    <property type="evidence" value="ECO:0007669"/>
    <property type="project" value="InterPro"/>
</dbReference>
<feature type="domain" description="PAS" evidence="5">
    <location>
        <begin position="268"/>
        <end position="338"/>
    </location>
</feature>
<dbReference type="Pfam" id="PF02518">
    <property type="entry name" value="HATPase_c"/>
    <property type="match status" value="1"/>
</dbReference>
<evidence type="ECO:0000313" key="8">
    <source>
        <dbReference type="Proteomes" id="UP000016560"/>
    </source>
</evidence>
<dbReference type="CDD" id="cd00130">
    <property type="entry name" value="PAS"/>
    <property type="match status" value="1"/>
</dbReference>
<dbReference type="InterPro" id="IPR004358">
    <property type="entry name" value="Sig_transdc_His_kin-like_C"/>
</dbReference>
<dbReference type="CDD" id="cd00075">
    <property type="entry name" value="HATPase"/>
    <property type="match status" value="1"/>
</dbReference>
<sequence>MTSAALSADLSLQGLLRAVREAAPLAVRADALRSALLACPQVCQVWYLSWQPSALTYAQEGGVALPPGQGDPLAASDQVLFERLQDEPVIDFAALRGLPCWLAGRLRRAAVHQGCALALELMAGRPGLLLVEVRQAADQHWLAWLRELLVQVLGLATGMTRSSPLLGGDPQPALLLDAEARALDMNGAFRALLGERGAAALEALLPVNRQQLVRACLTQGRAVEGVEAQDGERILIWCFIPDVVEQRVLARCRDASHEVREAREAARAGRLYRLITENTTDLISRHTPEGVFLDASPASWTLLGYWPEQLRGRGVQALLHPQDRKQLMPRAGEALAQDGYHTMTYRIRHRDGHWLWFETASRAIRETYTGTVVEVVSVSRDITARVQAEENRRRLAEVVEANTDLVLFSDADGRLSYLNPAARKALGLTGAAPLPEFAELLAAADLARLQGEGRDTAERSGVWSGELRLLRQGAAPLPVSLVLLAHRAAGGERYYSMVARDMSERELREAQQRRHQDELAHTARLVTLGELASGIAHEINQPLAAVVNYAGASQRYLQSLGSNPQAAERIAQGLARITEHANHAAQVIKRLRGFLRKGQRRMQALQPEEVAREAVRLCQWEAGSRQVSIDEDFAAGLPVVYADRVLLEQVLLNLLRNAMDANGEAHPGQPSRIELSAVEEGGLLCLRVTDQGPGVSVDALEHIFTPFYTSKAEGLGLGLSMSRSIIEGFGGALEARPAAGGGLVLECRLPLGRTEQQQEELE</sequence>
<dbReference type="NCBIfam" id="TIGR00229">
    <property type="entry name" value="sensory_box"/>
    <property type="match status" value="1"/>
</dbReference>
<dbReference type="PANTHER" id="PTHR43065:SF42">
    <property type="entry name" value="TWO-COMPONENT SENSOR PPRA"/>
    <property type="match status" value="1"/>
</dbReference>
<dbReference type="AlphaFoldDB" id="U3BA96"/>
<accession>U3BA96</accession>
<feature type="domain" description="PAC" evidence="6">
    <location>
        <begin position="341"/>
        <end position="394"/>
    </location>
</feature>
<evidence type="ECO:0000259" key="6">
    <source>
        <dbReference type="PROSITE" id="PS50113"/>
    </source>
</evidence>
<dbReference type="PANTHER" id="PTHR43065">
    <property type="entry name" value="SENSOR HISTIDINE KINASE"/>
    <property type="match status" value="1"/>
</dbReference>
<dbReference type="Gene3D" id="3.30.565.10">
    <property type="entry name" value="Histidine kinase-like ATPase, C-terminal domain"/>
    <property type="match status" value="1"/>
</dbReference>
<dbReference type="PROSITE" id="PS50113">
    <property type="entry name" value="PAC"/>
    <property type="match status" value="1"/>
</dbReference>
<dbReference type="PRINTS" id="PR00344">
    <property type="entry name" value="BCTRLSENSOR"/>
</dbReference>
<comment type="catalytic activity">
    <reaction evidence="1">
        <text>ATP + protein L-histidine = ADP + protein N-phospho-L-histidine.</text>
        <dbReference type="EC" id="2.7.13.3"/>
    </reaction>
</comment>
<keyword evidence="7" id="KW-0808">Transferase</keyword>
<dbReference type="InterPro" id="IPR003594">
    <property type="entry name" value="HATPase_dom"/>
</dbReference>
<dbReference type="Gene3D" id="3.30.450.20">
    <property type="entry name" value="PAS domain"/>
    <property type="match status" value="2"/>
</dbReference>
<dbReference type="SMART" id="SM00091">
    <property type="entry name" value="PAS"/>
    <property type="match status" value="2"/>
</dbReference>
<dbReference type="SMART" id="SM00086">
    <property type="entry name" value="PAC"/>
    <property type="match status" value="2"/>
</dbReference>
<dbReference type="InterPro" id="IPR036890">
    <property type="entry name" value="HATPase_C_sf"/>
</dbReference>
<dbReference type="SUPFAM" id="SSF55785">
    <property type="entry name" value="PYP-like sensor domain (PAS domain)"/>
    <property type="match status" value="2"/>
</dbReference>